<proteinExistence type="predicted"/>
<dbReference type="InterPro" id="IPR018604">
    <property type="entry name" value="YycI-like"/>
</dbReference>
<feature type="transmembrane region" description="Helical" evidence="1">
    <location>
        <begin position="12"/>
        <end position="32"/>
    </location>
</feature>
<organism evidence="3 4">
    <name type="scientific">Bacillus capparidis</name>
    <dbReference type="NCBI Taxonomy" id="1840411"/>
    <lineage>
        <taxon>Bacteria</taxon>
        <taxon>Bacillati</taxon>
        <taxon>Bacillota</taxon>
        <taxon>Bacilli</taxon>
        <taxon>Bacillales</taxon>
        <taxon>Bacillaceae</taxon>
        <taxon>Bacillus</taxon>
    </lineage>
</organism>
<keyword evidence="1" id="KW-1133">Transmembrane helix</keyword>
<feature type="domain" description="Regulatory protein YycH-like" evidence="2">
    <location>
        <begin position="46"/>
        <end position="268"/>
    </location>
</feature>
<gene>
    <name evidence="3" type="ORF">JOC74_002743</name>
</gene>
<comment type="caution">
    <text evidence="3">The sequence shown here is derived from an EMBL/GenBank/DDBJ whole genome shotgun (WGS) entry which is preliminary data.</text>
</comment>
<dbReference type="Pfam" id="PF09648">
    <property type="entry name" value="YycI"/>
    <property type="match status" value="1"/>
</dbReference>
<keyword evidence="4" id="KW-1185">Reference proteome</keyword>
<evidence type="ECO:0000259" key="2">
    <source>
        <dbReference type="Pfam" id="PF09648"/>
    </source>
</evidence>
<keyword evidence="1" id="KW-0812">Transmembrane</keyword>
<protein>
    <submittedName>
        <fullName evidence="3">Regulatory protein YycI of two-component signal transduction system YycFG</fullName>
    </submittedName>
</protein>
<evidence type="ECO:0000313" key="4">
    <source>
        <dbReference type="Proteomes" id="UP000674416"/>
    </source>
</evidence>
<evidence type="ECO:0000313" key="3">
    <source>
        <dbReference type="EMBL" id="MBP1082250.1"/>
    </source>
</evidence>
<reference evidence="3 4" key="1">
    <citation type="submission" date="2021-01" db="EMBL/GenBank/DDBJ databases">
        <title>Genomic Encyclopedia of Type Strains, Phase IV (KMG-IV): sequencing the most valuable type-strain genomes for metagenomic binning, comparative biology and taxonomic classification.</title>
        <authorList>
            <person name="Goeker M."/>
        </authorList>
    </citation>
    <scope>NUCLEOTIDE SEQUENCE [LARGE SCALE GENOMIC DNA]</scope>
    <source>
        <strain evidence="3 4">DSM 103394</strain>
    </source>
</reference>
<keyword evidence="1" id="KW-0472">Membrane</keyword>
<accession>A0ABS4CY12</accession>
<name>A0ABS4CY12_9BACI</name>
<dbReference type="EMBL" id="JAFDST010000002">
    <property type="protein sequence ID" value="MBP1082250.1"/>
    <property type="molecule type" value="Genomic_DNA"/>
</dbReference>
<dbReference type="Gene3D" id="2.40.128.690">
    <property type="entry name" value="YycH protein, domain 3-like"/>
    <property type="match status" value="1"/>
</dbReference>
<dbReference type="RefSeq" id="WP_053605009.1">
    <property type="nucleotide sequence ID" value="NZ_JAFDST010000002.1"/>
</dbReference>
<dbReference type="Proteomes" id="UP000674416">
    <property type="component" value="Unassembled WGS sequence"/>
</dbReference>
<evidence type="ECO:0000256" key="1">
    <source>
        <dbReference type="SAM" id="Phobius"/>
    </source>
</evidence>
<sequence length="290" mass="33709">MKRVKAVEWSKTTTIFIIAFLILDIFLAVEYFKKKEERPENIVKMTRQQEMEAEGIKNLKRLPTTVEKGSYITAQRKSFSKEEIESLRNQKPLNSLSEPKEDNPVNELNMGLTAPYALIESDLASRANEFVAKQLLNGNNYKLWKIDKVSRQIIYYQTYNGRTLFEGEGTDANMGKITIYYNDKNEVTGYTQSMLTDIKELENPEPMLSASEAVNVIYSQGRLQENSEIIEWELGYYTQYPLPTFRNLAPAWRIEIKRKDENGQEIYEEFMVHAIDGEIIKGEVKQKENE</sequence>